<evidence type="ECO:0000256" key="4">
    <source>
        <dbReference type="ARBA" id="ARBA00023110"/>
    </source>
</evidence>
<dbReference type="SUPFAM" id="SSF109998">
    <property type="entry name" value="Triger factor/SurA peptide-binding domain-like"/>
    <property type="match status" value="1"/>
</dbReference>
<evidence type="ECO:0000256" key="6">
    <source>
        <dbReference type="PROSITE-ProRule" id="PRU00278"/>
    </source>
</evidence>
<name>H5SPT4_9BACT</name>
<dbReference type="InterPro" id="IPR050245">
    <property type="entry name" value="PrsA_foldase"/>
</dbReference>
<dbReference type="InterPro" id="IPR023058">
    <property type="entry name" value="PPIase_PpiC_CS"/>
</dbReference>
<dbReference type="InterPro" id="IPR000297">
    <property type="entry name" value="PPIase_PpiC"/>
</dbReference>
<comment type="catalytic activity">
    <reaction evidence="1">
        <text>[protein]-peptidylproline (omega=180) = [protein]-peptidylproline (omega=0)</text>
        <dbReference type="Rhea" id="RHEA:16237"/>
        <dbReference type="Rhea" id="RHEA-COMP:10747"/>
        <dbReference type="Rhea" id="RHEA-COMP:10748"/>
        <dbReference type="ChEBI" id="CHEBI:83833"/>
        <dbReference type="ChEBI" id="CHEBI:83834"/>
        <dbReference type="EC" id="5.2.1.8"/>
    </reaction>
</comment>
<keyword evidence="7" id="KW-0812">Transmembrane</keyword>
<dbReference type="InterPro" id="IPR054384">
    <property type="entry name" value="SecDF_P1_head"/>
</dbReference>
<dbReference type="Pfam" id="PF22599">
    <property type="entry name" value="SecDF_P1_head"/>
    <property type="match status" value="1"/>
</dbReference>
<gene>
    <name evidence="9" type="ORF">HGMM_F54G04C11</name>
</gene>
<protein>
    <recommendedName>
        <fullName evidence="2">peptidylprolyl isomerase</fullName>
        <ecNumber evidence="2">5.2.1.8</ecNumber>
    </recommendedName>
</protein>
<evidence type="ECO:0000256" key="3">
    <source>
        <dbReference type="ARBA" id="ARBA00022729"/>
    </source>
</evidence>
<keyword evidence="3" id="KW-0732">Signal</keyword>
<dbReference type="SUPFAM" id="SSF54534">
    <property type="entry name" value="FKBP-like"/>
    <property type="match status" value="1"/>
</dbReference>
<organism evidence="9">
    <name type="scientific">uncultured Acetothermia bacterium</name>
    <dbReference type="NCBI Taxonomy" id="236499"/>
    <lineage>
        <taxon>Bacteria</taxon>
        <taxon>Candidatus Bipolaricaulota</taxon>
        <taxon>environmental samples</taxon>
    </lineage>
</organism>
<dbReference type="AlphaFoldDB" id="H5SPT4"/>
<evidence type="ECO:0000256" key="2">
    <source>
        <dbReference type="ARBA" id="ARBA00013194"/>
    </source>
</evidence>
<accession>H5SPT4</accession>
<keyword evidence="4 6" id="KW-0697">Rotamase</keyword>
<feature type="domain" description="PpiC" evidence="8">
    <location>
        <begin position="193"/>
        <end position="295"/>
    </location>
</feature>
<dbReference type="PANTHER" id="PTHR47245:SF1">
    <property type="entry name" value="FOLDASE PROTEIN PRSA"/>
    <property type="match status" value="1"/>
</dbReference>
<reference evidence="9" key="1">
    <citation type="journal article" date="2005" name="Environ. Microbiol.">
        <title>Genetic and functional properties of uncultivated thermophilic crenarchaeotes from a subsurface gold mine as revealed by analysis of genome fragments.</title>
        <authorList>
            <person name="Nunoura T."/>
            <person name="Hirayama H."/>
            <person name="Takami H."/>
            <person name="Oida H."/>
            <person name="Nishi S."/>
            <person name="Shimamura S."/>
            <person name="Suzuki Y."/>
            <person name="Inagaki F."/>
            <person name="Takai K."/>
            <person name="Nealson K.H."/>
            <person name="Horikoshi K."/>
        </authorList>
    </citation>
    <scope>NUCLEOTIDE SEQUENCE</scope>
</reference>
<dbReference type="Pfam" id="PF13624">
    <property type="entry name" value="SurA_N_3"/>
    <property type="match status" value="1"/>
</dbReference>
<keyword evidence="5 6" id="KW-0413">Isomerase</keyword>
<dbReference type="InterPro" id="IPR046357">
    <property type="entry name" value="PPIase_dom_sf"/>
</dbReference>
<dbReference type="Gene3D" id="3.10.50.40">
    <property type="match status" value="1"/>
</dbReference>
<keyword evidence="7" id="KW-1133">Transmembrane helix</keyword>
<dbReference type="EMBL" id="AP011795">
    <property type="protein sequence ID" value="BAL58170.1"/>
    <property type="molecule type" value="Genomic_DNA"/>
</dbReference>
<feature type="transmembrane region" description="Helical" evidence="7">
    <location>
        <begin position="7"/>
        <end position="24"/>
    </location>
</feature>
<evidence type="ECO:0000256" key="1">
    <source>
        <dbReference type="ARBA" id="ARBA00000971"/>
    </source>
</evidence>
<proteinExistence type="predicted"/>
<dbReference type="PROSITE" id="PS50198">
    <property type="entry name" value="PPIC_PPIASE_2"/>
    <property type="match status" value="1"/>
</dbReference>
<dbReference type="PANTHER" id="PTHR47245">
    <property type="entry name" value="PEPTIDYLPROLYL ISOMERASE"/>
    <property type="match status" value="1"/>
</dbReference>
<evidence type="ECO:0000259" key="8">
    <source>
        <dbReference type="PROSITE" id="PS50198"/>
    </source>
</evidence>
<dbReference type="EC" id="5.2.1.8" evidence="2"/>
<dbReference type="Gene3D" id="3.30.70.3400">
    <property type="match status" value="1"/>
</dbReference>
<sequence>MPSWVTWVVVGLVAVGLFIVWHGMEPGSPALVLEGQKISQQEFTQRYENLVAQYQRAYAQYGQDFSKFLQGPGGIEYRLELQSRVIDDLLRKRLITQEIERRRILIPKTDIDDQTEIAFERVLKQNNLTEEQAAQILKQQGRTLESFKRDLRQAVELNLKTERLRDSVVGLIEPTDQELSVYLEEHRDKYDTPEEVHARHILIRVPENASEAEIAQAKKQIEDIKRELEDGADFAELAKKYSQDPGSAPNGGDLGFFQRGQMVQEFEDAAFALEPGQVSDPVRTQFGFHLIKVEEKKPAQHPELTQIRERVLKDYIQAERSKRFEEFYNELKARAKIFIADPVLRIFYLYEHADRLEEARQAYAKLKDPNQKLHIARVRQKQLEALGAEAAPELVLALKEELVQIWLAQIATWPSHADRSYGVSQIVALKPNELPGQAFFQVTVGAGALDETMRIVQKRLKEYGVPESVVLAVGDEQIIIWARTDRANAVARLVGVQGKLELKRVLREGAVGETLQATGLGEQALKDRAEAEKPGSGRYYLVTEAPVIENLEIKEISVQANPAGRPAGPIVRVRLSERSAQRLAKALGQLDQTLAIVIDNVVYGTVAIGASWRELMAQPGSVFDIQLEDAPTVSVAEAEALAVALRVGPFPTAVHVTRP</sequence>
<keyword evidence="7" id="KW-0472">Membrane</keyword>
<dbReference type="GO" id="GO:0003755">
    <property type="term" value="F:peptidyl-prolyl cis-trans isomerase activity"/>
    <property type="evidence" value="ECO:0007669"/>
    <property type="project" value="UniProtKB-KW"/>
</dbReference>
<dbReference type="InterPro" id="IPR027304">
    <property type="entry name" value="Trigger_fact/SurA_dom_sf"/>
</dbReference>
<evidence type="ECO:0000313" key="9">
    <source>
        <dbReference type="EMBL" id="BAL58170.1"/>
    </source>
</evidence>
<evidence type="ECO:0000256" key="7">
    <source>
        <dbReference type="SAM" id="Phobius"/>
    </source>
</evidence>
<dbReference type="Gene3D" id="3.30.1360.200">
    <property type="match status" value="1"/>
</dbReference>
<reference evidence="9" key="2">
    <citation type="journal article" date="2012" name="PLoS ONE">
        <title>A Deeply Branching Thermophilic Bacterium with an Ancient Acetyl-CoA Pathway Dominates a Subsurface Ecosystem.</title>
        <authorList>
            <person name="Takami H."/>
            <person name="Noguchi H."/>
            <person name="Takaki Y."/>
            <person name="Uchiyama I."/>
            <person name="Toyoda A."/>
            <person name="Nishi S."/>
            <person name="Chee G.-J."/>
            <person name="Arai W."/>
            <person name="Nunoura T."/>
            <person name="Itoh T."/>
            <person name="Hattori M."/>
            <person name="Takai K."/>
        </authorList>
    </citation>
    <scope>NUCLEOTIDE SEQUENCE</scope>
</reference>
<dbReference type="Pfam" id="PF13616">
    <property type="entry name" value="Rotamase_3"/>
    <property type="match status" value="1"/>
</dbReference>
<evidence type="ECO:0000256" key="5">
    <source>
        <dbReference type="ARBA" id="ARBA00023235"/>
    </source>
</evidence>
<dbReference type="Gene3D" id="1.10.4030.10">
    <property type="entry name" value="Porin chaperone SurA, peptide-binding domain"/>
    <property type="match status" value="1"/>
</dbReference>
<dbReference type="PROSITE" id="PS01096">
    <property type="entry name" value="PPIC_PPIASE_1"/>
    <property type="match status" value="1"/>
</dbReference>